<feature type="region of interest" description="Disordered" evidence="2">
    <location>
        <begin position="146"/>
        <end position="198"/>
    </location>
</feature>
<dbReference type="GO" id="GO:0051020">
    <property type="term" value="F:GTPase binding"/>
    <property type="evidence" value="ECO:0007669"/>
    <property type="project" value="TreeGrafter"/>
</dbReference>
<feature type="region of interest" description="Disordered" evidence="2">
    <location>
        <begin position="605"/>
        <end position="643"/>
    </location>
</feature>
<accession>A0A8H7SB56</accession>
<dbReference type="PROSITE" id="PS50088">
    <property type="entry name" value="ANK_REPEAT"/>
    <property type="match status" value="2"/>
</dbReference>
<dbReference type="Proteomes" id="UP000646827">
    <property type="component" value="Unassembled WGS sequence"/>
</dbReference>
<protein>
    <recommendedName>
        <fullName evidence="3">Dilute domain-containing protein</fullName>
    </recommendedName>
</protein>
<feature type="compositionally biased region" description="Low complexity" evidence="2">
    <location>
        <begin position="804"/>
        <end position="813"/>
    </location>
</feature>
<evidence type="ECO:0000256" key="2">
    <source>
        <dbReference type="SAM" id="MobiDB-lite"/>
    </source>
</evidence>
<gene>
    <name evidence="4" type="ORF">INT45_000107</name>
</gene>
<feature type="compositionally biased region" description="Low complexity" evidence="2">
    <location>
        <begin position="1"/>
        <end position="11"/>
    </location>
</feature>
<feature type="compositionally biased region" description="Low complexity" evidence="2">
    <location>
        <begin position="611"/>
        <end position="638"/>
    </location>
</feature>
<dbReference type="PANTHER" id="PTHR16027">
    <property type="entry name" value="DILUTE DOMAIN-CONTAINING PROTEIN YPR089W"/>
    <property type="match status" value="1"/>
</dbReference>
<feature type="compositionally biased region" description="Acidic residues" evidence="2">
    <location>
        <begin position="146"/>
        <end position="155"/>
    </location>
</feature>
<evidence type="ECO:0000256" key="1">
    <source>
        <dbReference type="PROSITE-ProRule" id="PRU00023"/>
    </source>
</evidence>
<keyword evidence="5" id="KW-1185">Reference proteome</keyword>
<organism evidence="4 5">
    <name type="scientific">Circinella minor</name>
    <dbReference type="NCBI Taxonomy" id="1195481"/>
    <lineage>
        <taxon>Eukaryota</taxon>
        <taxon>Fungi</taxon>
        <taxon>Fungi incertae sedis</taxon>
        <taxon>Mucoromycota</taxon>
        <taxon>Mucoromycotina</taxon>
        <taxon>Mucoromycetes</taxon>
        <taxon>Mucorales</taxon>
        <taxon>Lichtheimiaceae</taxon>
        <taxon>Circinella</taxon>
    </lineage>
</organism>
<evidence type="ECO:0000259" key="3">
    <source>
        <dbReference type="PROSITE" id="PS51126"/>
    </source>
</evidence>
<evidence type="ECO:0000313" key="5">
    <source>
        <dbReference type="Proteomes" id="UP000646827"/>
    </source>
</evidence>
<dbReference type="PANTHER" id="PTHR16027:SF6">
    <property type="entry name" value="DILUTE DOMAIN-CONTAINING PROTEIN"/>
    <property type="match status" value="1"/>
</dbReference>
<dbReference type="InterPro" id="IPR036770">
    <property type="entry name" value="Ankyrin_rpt-contain_sf"/>
</dbReference>
<feature type="compositionally biased region" description="Polar residues" evidence="2">
    <location>
        <begin position="340"/>
        <end position="356"/>
    </location>
</feature>
<dbReference type="SMART" id="SM01132">
    <property type="entry name" value="DIL"/>
    <property type="match status" value="1"/>
</dbReference>
<feature type="domain" description="Dilute" evidence="3">
    <location>
        <begin position="496"/>
        <end position="796"/>
    </location>
</feature>
<dbReference type="CDD" id="cd15473">
    <property type="entry name" value="Myo5p-like_CBD_DIL_ANK"/>
    <property type="match status" value="1"/>
</dbReference>
<name>A0A8H7SB56_9FUNG</name>
<dbReference type="Pfam" id="PF01843">
    <property type="entry name" value="DIL"/>
    <property type="match status" value="1"/>
</dbReference>
<reference evidence="4 5" key="1">
    <citation type="submission" date="2020-12" db="EMBL/GenBank/DDBJ databases">
        <title>Metabolic potential, ecology and presence of endohyphal bacteria is reflected in genomic diversity of Mucoromycotina.</title>
        <authorList>
            <person name="Muszewska A."/>
            <person name="Okrasinska A."/>
            <person name="Steczkiewicz K."/>
            <person name="Drgas O."/>
            <person name="Orlowska M."/>
            <person name="Perlinska-Lenart U."/>
            <person name="Aleksandrzak-Piekarczyk T."/>
            <person name="Szatraj K."/>
            <person name="Zielenkiewicz U."/>
            <person name="Pilsyk S."/>
            <person name="Malc E."/>
            <person name="Mieczkowski P."/>
            <person name="Kruszewska J.S."/>
            <person name="Biernat P."/>
            <person name="Pawlowska J."/>
        </authorList>
    </citation>
    <scope>NUCLEOTIDE SEQUENCE [LARGE SCALE GENOMIC DNA]</scope>
    <source>
        <strain evidence="4 5">CBS 142.35</strain>
    </source>
</reference>
<dbReference type="InterPro" id="IPR002710">
    <property type="entry name" value="Dilute_dom"/>
</dbReference>
<dbReference type="Gene3D" id="1.25.40.20">
    <property type="entry name" value="Ankyrin repeat-containing domain"/>
    <property type="match status" value="1"/>
</dbReference>
<comment type="caution">
    <text evidence="4">The sequence shown here is derived from an EMBL/GenBank/DDBJ whole genome shotgun (WGS) entry which is preliminary data.</text>
</comment>
<dbReference type="PROSITE" id="PS51126">
    <property type="entry name" value="DILUTE"/>
    <property type="match status" value="1"/>
</dbReference>
<dbReference type="SUPFAM" id="SSF48403">
    <property type="entry name" value="Ankyrin repeat"/>
    <property type="match status" value="1"/>
</dbReference>
<dbReference type="OrthoDB" id="426293at2759"/>
<dbReference type="PROSITE" id="PS50297">
    <property type="entry name" value="ANK_REP_REGION"/>
    <property type="match status" value="2"/>
</dbReference>
<feature type="compositionally biased region" description="Acidic residues" evidence="2">
    <location>
        <begin position="76"/>
        <end position="90"/>
    </location>
</feature>
<dbReference type="AlphaFoldDB" id="A0A8H7SB56"/>
<feature type="compositionally biased region" description="Low complexity" evidence="2">
    <location>
        <begin position="822"/>
        <end position="832"/>
    </location>
</feature>
<feature type="repeat" description="ANK" evidence="1">
    <location>
        <begin position="255"/>
        <end position="287"/>
    </location>
</feature>
<dbReference type="SMART" id="SM00248">
    <property type="entry name" value="ANK"/>
    <property type="match status" value="2"/>
</dbReference>
<keyword evidence="1" id="KW-0040">ANK repeat</keyword>
<evidence type="ECO:0000313" key="4">
    <source>
        <dbReference type="EMBL" id="KAG2224986.1"/>
    </source>
</evidence>
<dbReference type="InterPro" id="IPR037986">
    <property type="entry name" value="Myo5p-like_CBD_DIL"/>
</dbReference>
<dbReference type="EMBL" id="JAEPRB010000034">
    <property type="protein sequence ID" value="KAG2224986.1"/>
    <property type="molecule type" value="Genomic_DNA"/>
</dbReference>
<feature type="region of interest" description="Disordered" evidence="2">
    <location>
        <begin position="804"/>
        <end position="832"/>
    </location>
</feature>
<dbReference type="InterPro" id="IPR002110">
    <property type="entry name" value="Ankyrin_rpt"/>
</dbReference>
<feature type="region of interest" description="Disordered" evidence="2">
    <location>
        <begin position="1"/>
        <end position="92"/>
    </location>
</feature>
<sequence>MSVATTTTTTTSPSPLPELQKSTSSLSNKRRCSGSTLAGEHDQRRRPRRPTSLCVLPLNKSMVTQQALQENKKNEDDDEDDDGDEDDDDDYNKLRKTTRKNVCSWSSTSSCFSTASSLTSISTPTTITPGVTLLTATLLPLDLDDDGEEEEEEEQSMNKQTNTNSHNNETEHEMHQRQWRKRVSKSLGRSASNGDAAKVHQILTDQRLTPFLDIDATDDEKDGTTPLIYAACFGKANVVQVLLNAGAKVDVQDKRGWTALMWATTNNHSQVVGLLLEHGASSAAKSARGRTALDFIDTENEQMINIMSHLEEGSVSSDLLASSATLRRKKSFRPRVPQSAPVTPTASLHNNIPQQEQQDENSKTEEEDPLDFYYQSNEDTVRSHRELMQMSEQAYFEVQQNNNDDINTQAEEDDDLASCEASMKSIHKFDWDKCLPDQMFVFSEENVQHILDTAISNLSLPMKTRQEIWVPANIIFLSARFAHYYSSRELLHTFLNASVAKINHVLKANSGDVHTLAFWMANLSQLLYYLKKDSGLVVATAEHQLELSELICETYTLLIMDSEKRIDKILEPAMLEHEPIQGLTEQVDFADGWQRRFSFFYRRNSTRGKKNNSNNNNANSSNNSSNNNNSNNEPSSPSILSPRTLSPQSITSLLSSILYVLQSYEVHPAIVLQAIAQFFHFLSCEMFNRILSNKKYLCRSKALQIRMNVTALEEWMRESQLPSHLASYFNPLVQLLQLLQCVSQLNELMLFVNTIKTFDVLNPLQIKRCVLNYRYEVSETRLPDEINQYVMQIADDTVRQQLQHQQMQQSRLSCDARRDSSSSRSAASRPTSVSSLGSLFMASVVGNHKAKMQIQQQQQEHDAQNTHVEQTEDQSISIGLIEEDEEAEELKDPDGIREWTVEKRDSRYMLPFSLPTTSGWGKKVISLSCDSQPTVKQDKAMSVSDAMCQEFKQKLSAEREKIARECNGIVPTIPEDWMDRLDNNLVS</sequence>
<dbReference type="InterPro" id="IPR052072">
    <property type="entry name" value="Vascular_dev_regulator"/>
</dbReference>
<proteinExistence type="predicted"/>
<feature type="region of interest" description="Disordered" evidence="2">
    <location>
        <begin position="328"/>
        <end position="376"/>
    </location>
</feature>
<feature type="repeat" description="ANK" evidence="1">
    <location>
        <begin position="222"/>
        <end position="254"/>
    </location>
</feature>
<dbReference type="Pfam" id="PF12796">
    <property type="entry name" value="Ank_2"/>
    <property type="match status" value="1"/>
</dbReference>